<dbReference type="Gene3D" id="3.40.710.10">
    <property type="entry name" value="DD-peptidase/beta-lactamase superfamily"/>
    <property type="match status" value="1"/>
</dbReference>
<comment type="subcellular location">
    <subcellularLocation>
        <location evidence="1">Membrane</location>
    </subcellularLocation>
</comment>
<evidence type="ECO:0000256" key="2">
    <source>
        <dbReference type="ARBA" id="ARBA00022645"/>
    </source>
</evidence>
<dbReference type="InterPro" id="IPR012338">
    <property type="entry name" value="Beta-lactam/transpept-like"/>
</dbReference>
<dbReference type="InterPro" id="IPR036138">
    <property type="entry name" value="PBP_dimer_sf"/>
</dbReference>
<dbReference type="Gene3D" id="3.90.1310.10">
    <property type="entry name" value="Penicillin-binding protein 2a (Domain 2)"/>
    <property type="match status" value="1"/>
</dbReference>
<evidence type="ECO:0000313" key="6">
    <source>
        <dbReference type="Proteomes" id="UP001487296"/>
    </source>
</evidence>
<dbReference type="InterPro" id="IPR050515">
    <property type="entry name" value="Beta-lactam/transpept"/>
</dbReference>
<evidence type="ECO:0000313" key="5">
    <source>
        <dbReference type="EMBL" id="MEQ2486132.1"/>
    </source>
</evidence>
<organism evidence="5 6">
    <name type="scientific">Hallella faecis</name>
    <dbReference type="NCBI Taxonomy" id="2841596"/>
    <lineage>
        <taxon>Bacteria</taxon>
        <taxon>Pseudomonadati</taxon>
        <taxon>Bacteroidota</taxon>
        <taxon>Bacteroidia</taxon>
        <taxon>Bacteroidales</taxon>
        <taxon>Prevotellaceae</taxon>
        <taxon>Hallella</taxon>
    </lineage>
</organism>
<keyword evidence="2" id="KW-0378">Hydrolase</keyword>
<dbReference type="PANTHER" id="PTHR30627">
    <property type="entry name" value="PEPTIDOGLYCAN D,D-TRANSPEPTIDASE"/>
    <property type="match status" value="1"/>
</dbReference>
<dbReference type="InterPro" id="IPR005311">
    <property type="entry name" value="PBP_dimer"/>
</dbReference>
<keyword evidence="2" id="KW-0645">Protease</keyword>
<dbReference type="SUPFAM" id="SSF56601">
    <property type="entry name" value="beta-lactamase/transpeptidase-like"/>
    <property type="match status" value="1"/>
</dbReference>
<dbReference type="Pfam" id="PF03717">
    <property type="entry name" value="PBP_dimer"/>
    <property type="match status" value="1"/>
</dbReference>
<feature type="domain" description="PASTA" evidence="4">
    <location>
        <begin position="663"/>
        <end position="721"/>
    </location>
</feature>
<comment type="caution">
    <text evidence="5">The sequence shown here is derived from an EMBL/GenBank/DDBJ whole genome shotgun (WGS) entry which is preliminary data.</text>
</comment>
<keyword evidence="6" id="KW-1185">Reference proteome</keyword>
<evidence type="ECO:0000256" key="3">
    <source>
        <dbReference type="ARBA" id="ARBA00023136"/>
    </source>
</evidence>
<protein>
    <submittedName>
        <fullName evidence="5">Penicillin-binding transpeptidase domain-containing protein</fullName>
    </submittedName>
</protein>
<dbReference type="Gene3D" id="3.30.450.330">
    <property type="match status" value="1"/>
</dbReference>
<name>A0ABV1FP05_9BACT</name>
<sequence>MSKFNEKKVMPRYSLICMLLTLVALAVLIKAGYIMTAQRSYWEQVAKRETRDSVPVPSQRGNILSDDGQLLASSLPEFKLYMDFKQLHEAKNDSLWEAKLDSICMGLHDIFPEKSAHDFKAHLEKGRREGKRYYPIWPKRVNYNTYSEVKQLPVFCLKRFQSGFIPQELQSRTRPYGNMAARTIGSMFNEKDMGRTPRCGLEFSYDSLLRGTDGLKNRRKVLSKYMDIIQREPVEGADIMTTINVNMQDLAERAVLKKLQEIDAEFGVAIVMEVKTGDIKAIVNLERCVDGKYREIQNHAVTDLVEPGSVFKVASVMTALEDGVCDTTFKIPTGNGVWHVYGRDMKDSHWRSGGYGTISLGKAMELSSNIGVSYMVDHFYHNNPERFVKGIWRTGINDPNISIPIEGHARPSIRMPERYPNGQWKNWSKTALLWMSIGYETQIPPIYTLTFYNAIANNGRMMQPRFVKATVKNGDTLTAYPPQVVKGREQIASEKTIKIMQDLLHRVVINGTGKKANSPNFWVCGKTGTAMIAKNGSYKGAPNHLLSFAGWFGEKDKPYYSCIVCIQKQGLPAYGWMSGQVFKDIAEGIMAKYVRYDISDARDSTSHPIPDVKNGNIFSAQRVLSLLGINTTTNYATPATQAALVWGEAQRNAGSVLLKKEGMASRKHIPNVMGMGARDAVYLIESRGVRCIVRGRGKVVEQSLEPGHYIKKGEICTLKLE</sequence>
<dbReference type="Pfam" id="PF03793">
    <property type="entry name" value="PASTA"/>
    <property type="match status" value="1"/>
</dbReference>
<dbReference type="InterPro" id="IPR005543">
    <property type="entry name" value="PASTA_dom"/>
</dbReference>
<dbReference type="Proteomes" id="UP001487296">
    <property type="component" value="Unassembled WGS sequence"/>
</dbReference>
<dbReference type="InterPro" id="IPR001460">
    <property type="entry name" value="PCN-bd_Tpept"/>
</dbReference>
<proteinExistence type="predicted"/>
<dbReference type="CDD" id="cd06575">
    <property type="entry name" value="PASTA_Pbp2x-like_2"/>
    <property type="match status" value="1"/>
</dbReference>
<gene>
    <name evidence="5" type="ORF">AAAT34_03570</name>
</gene>
<dbReference type="SUPFAM" id="SSF54184">
    <property type="entry name" value="Penicillin-binding protein 2x (pbp-2x), c-terminal domain"/>
    <property type="match status" value="1"/>
</dbReference>
<dbReference type="RefSeq" id="WP_215759252.1">
    <property type="nucleotide sequence ID" value="NZ_JAHKBE010000008.1"/>
</dbReference>
<reference evidence="5 6" key="1">
    <citation type="submission" date="2024-04" db="EMBL/GenBank/DDBJ databases">
        <title>Human intestinal bacterial collection.</title>
        <authorList>
            <person name="Pauvert C."/>
            <person name="Hitch T.C.A."/>
            <person name="Clavel T."/>
        </authorList>
    </citation>
    <scope>NUCLEOTIDE SEQUENCE [LARGE SCALE GENOMIC DNA]</scope>
    <source>
        <strain evidence="5 6">CLA-AA-H145</strain>
    </source>
</reference>
<keyword evidence="2" id="KW-0121">Carboxypeptidase</keyword>
<dbReference type="SUPFAM" id="SSF56519">
    <property type="entry name" value="Penicillin binding protein dimerisation domain"/>
    <property type="match status" value="1"/>
</dbReference>
<dbReference type="Pfam" id="PF00905">
    <property type="entry name" value="Transpeptidase"/>
    <property type="match status" value="1"/>
</dbReference>
<evidence type="ECO:0000256" key="1">
    <source>
        <dbReference type="ARBA" id="ARBA00004370"/>
    </source>
</evidence>
<evidence type="ECO:0000259" key="4">
    <source>
        <dbReference type="PROSITE" id="PS51178"/>
    </source>
</evidence>
<keyword evidence="3" id="KW-0472">Membrane</keyword>
<dbReference type="PROSITE" id="PS51178">
    <property type="entry name" value="PASTA"/>
    <property type="match status" value="1"/>
</dbReference>
<dbReference type="PANTHER" id="PTHR30627:SF1">
    <property type="entry name" value="PEPTIDOGLYCAN D,D-TRANSPEPTIDASE FTSI"/>
    <property type="match status" value="1"/>
</dbReference>
<accession>A0ABV1FP05</accession>
<dbReference type="EMBL" id="JBBNFP010000008">
    <property type="protein sequence ID" value="MEQ2486132.1"/>
    <property type="molecule type" value="Genomic_DNA"/>
</dbReference>